<dbReference type="InterPro" id="IPR002347">
    <property type="entry name" value="SDR_fam"/>
</dbReference>
<dbReference type="InterPro" id="IPR036291">
    <property type="entry name" value="NAD(P)-bd_dom_sf"/>
</dbReference>
<keyword evidence="5" id="KW-1185">Reference proteome</keyword>
<sequence>MQKVILITGATSGIGYQTAELLAKSGQIVYGAGRRLNKLNDLKAIGVRPIELDITNEESIQRAVEAILIAENRIDILINNAGYGSYGAVEDVNLSEAKRQFEVNLFGAARLIQLVLPTMRNQGSGKIINVSSVAGRMASYFGAWYHATKFALEGFSDSLRMEVKPFGIDVVLVEPGLIKTAWGEIAADHLIESAQDGPYQDAASRTAAGLKRQYSGKWLSSPNLIAKTIAKASQKKHPRARYLVGFGAKPLVLLRTILPSKLFDWFMRHVLG</sequence>
<evidence type="ECO:0000313" key="5">
    <source>
        <dbReference type="Proteomes" id="UP000253891"/>
    </source>
</evidence>
<dbReference type="Proteomes" id="UP000253891">
    <property type="component" value="Unassembled WGS sequence"/>
</dbReference>
<name>A0A0K8MIQ4_9LACO</name>
<evidence type="ECO:0000256" key="1">
    <source>
        <dbReference type="ARBA" id="ARBA00006484"/>
    </source>
</evidence>
<dbReference type="NCBIfam" id="NF004826">
    <property type="entry name" value="PRK06182.1"/>
    <property type="match status" value="1"/>
</dbReference>
<dbReference type="STRING" id="157463.GCA_001047075_01225"/>
<dbReference type="GO" id="GO:0016491">
    <property type="term" value="F:oxidoreductase activity"/>
    <property type="evidence" value="ECO:0007669"/>
    <property type="project" value="UniProtKB-KW"/>
</dbReference>
<dbReference type="Gene3D" id="3.40.50.720">
    <property type="entry name" value="NAD(P)-binding Rossmann-like Domain"/>
    <property type="match status" value="1"/>
</dbReference>
<dbReference type="PANTHER" id="PTHR44169">
    <property type="entry name" value="NADPH-DEPENDENT 1-ACYLDIHYDROXYACETONE PHOSPHATE REDUCTASE"/>
    <property type="match status" value="1"/>
</dbReference>
<comment type="similarity">
    <text evidence="1 3">Belongs to the short-chain dehydrogenases/reductases (SDR) family.</text>
</comment>
<dbReference type="CDD" id="cd05374">
    <property type="entry name" value="17beta-HSD-like_SDR_c"/>
    <property type="match status" value="1"/>
</dbReference>
<evidence type="ECO:0000313" key="4">
    <source>
        <dbReference type="EMBL" id="GAP00338.1"/>
    </source>
</evidence>
<reference evidence="4 5" key="1">
    <citation type="journal article" date="2015" name="BMC Genomics">
        <title>Comparative genomics of Fructobacillus spp. and Leuconostoc spp. reveals niche-specific evolution of Fructobacillus spp.</title>
        <authorList>
            <person name="Endo A."/>
            <person name="Tanizawa Y."/>
            <person name="Tanaka N."/>
            <person name="Maeno S."/>
            <person name="Kumar H."/>
            <person name="Shiwa Y."/>
            <person name="Okada S."/>
            <person name="Yoshikawa H."/>
            <person name="Dicks L."/>
            <person name="Nakagawa J."/>
            <person name="Arita M."/>
        </authorList>
    </citation>
    <scope>NUCLEOTIDE SEQUENCE [LARGE SCALE GENOMIC DNA]</scope>
    <source>
        <strain evidence="4 5">JCM 12225</strain>
    </source>
</reference>
<dbReference type="SUPFAM" id="SSF51735">
    <property type="entry name" value="NAD(P)-binding Rossmann-fold domains"/>
    <property type="match status" value="1"/>
</dbReference>
<dbReference type="PRINTS" id="PR00081">
    <property type="entry name" value="GDHRDH"/>
</dbReference>
<keyword evidence="2" id="KW-0560">Oxidoreductase</keyword>
<dbReference type="Pfam" id="PF00106">
    <property type="entry name" value="adh_short"/>
    <property type="match status" value="1"/>
</dbReference>
<dbReference type="AlphaFoldDB" id="A0A0K8MIQ4"/>
<evidence type="ECO:0000256" key="2">
    <source>
        <dbReference type="ARBA" id="ARBA00023002"/>
    </source>
</evidence>
<dbReference type="OrthoDB" id="9775296at2"/>
<dbReference type="RefSeq" id="WP_061993640.1">
    <property type="nucleotide sequence ID" value="NZ_DF968005.1"/>
</dbReference>
<gene>
    <name evidence="4" type="primary">yneD</name>
    <name evidence="4" type="ORF">FFIC_283550</name>
</gene>
<dbReference type="EMBL" id="DF968005">
    <property type="protein sequence ID" value="GAP00338.1"/>
    <property type="molecule type" value="Genomic_DNA"/>
</dbReference>
<dbReference type="PANTHER" id="PTHR44169:SF6">
    <property type="entry name" value="NADPH-DEPENDENT 1-ACYLDIHYDROXYACETONE PHOSPHATE REDUCTASE"/>
    <property type="match status" value="1"/>
</dbReference>
<proteinExistence type="inferred from homology"/>
<evidence type="ECO:0000256" key="3">
    <source>
        <dbReference type="RuleBase" id="RU000363"/>
    </source>
</evidence>
<protein>
    <submittedName>
        <fullName evidence="4">Short chain dehydrogenase</fullName>
    </submittedName>
</protein>
<accession>A0A0K8MIQ4</accession>
<dbReference type="PRINTS" id="PR00080">
    <property type="entry name" value="SDRFAMILY"/>
</dbReference>
<organism evidence="4 5">
    <name type="scientific">Fructobacillus ficulneus</name>
    <dbReference type="NCBI Taxonomy" id="157463"/>
    <lineage>
        <taxon>Bacteria</taxon>
        <taxon>Bacillati</taxon>
        <taxon>Bacillota</taxon>
        <taxon>Bacilli</taxon>
        <taxon>Lactobacillales</taxon>
        <taxon>Lactobacillaceae</taxon>
        <taxon>Fructobacillus</taxon>
    </lineage>
</organism>